<evidence type="ECO:0000256" key="1">
    <source>
        <dbReference type="ARBA" id="ARBA00022737"/>
    </source>
</evidence>
<dbReference type="PROSITE" id="PS50297">
    <property type="entry name" value="ANK_REP_REGION"/>
    <property type="match status" value="2"/>
</dbReference>
<feature type="region of interest" description="Disordered" evidence="4">
    <location>
        <begin position="643"/>
        <end position="682"/>
    </location>
</feature>
<dbReference type="EMBL" id="HBGW01084978">
    <property type="protein sequence ID" value="CAD9636022.1"/>
    <property type="molecule type" value="Transcribed_RNA"/>
</dbReference>
<dbReference type="Pfam" id="PF12796">
    <property type="entry name" value="Ank_2"/>
    <property type="match status" value="1"/>
</dbReference>
<dbReference type="PROSITE" id="PS50088">
    <property type="entry name" value="ANK_REPEAT"/>
    <property type="match status" value="2"/>
</dbReference>
<protein>
    <submittedName>
        <fullName evidence="5">Uncharacterized protein</fullName>
    </submittedName>
</protein>
<dbReference type="PRINTS" id="PR01415">
    <property type="entry name" value="ANKYRIN"/>
</dbReference>
<keyword evidence="1" id="KW-0677">Repeat</keyword>
<dbReference type="AlphaFoldDB" id="A0A7S2Q9B8"/>
<name>A0A7S2Q9B8_9DINO</name>
<gene>
    <name evidence="5" type="ORF">BRAN1462_LOCUS53844</name>
</gene>
<dbReference type="InterPro" id="IPR002110">
    <property type="entry name" value="Ankyrin_rpt"/>
</dbReference>
<sequence length="682" mass="75285">MEFLQCGQRLTREQASAILDICGLQSDGSLELSRLVDWANATPEADDELSYNSVLRLDAAFGRKAISLDDPDFVFDFCDVANLGFLCSDELKVALRVFGFAPAARALPWRTNRCSFRELVTSMQRTTDPSVRCQTVVPHALRGITLAQIQQVESTFVQCGWLAERCNEANLQRSAEDHERSENMHALCEFVVRPITSPAQSLAREHAKGVVPAASGECSYSELVNPGGCFVHYFVSHCWNHGFRKTVLALRRWACAQVHHIHVSDPADVVFWICLFAINQHGAAQDLSSHPTTAPFNAALSFSMYGGVMIVDEDAEPFERIWCVFEVNQLADLGLDLHLITEYGSLHDEHLNAVAGHILRRVGDKLANHSACDAKASVDTDKFKIWYCVADNHYRSWYSEAQFVEGCARGELRLQAADFKKFDVHVSKILASSLRRQQLQHVTPTTAASALQTVALGGCMVEEFKVIRANVADYQHHRLASRFSPGKWVNVLHCAAFFGNEDLVRFLLDDGADIDARSALGASALLWAANAGEAGAFGLLLDRRADPDARCSKGAPCLHWAALGGHAEIAGMLVRTMPHQLNFVDTVGFTPLHWAANQNHEQVVELLLQQGADVNMEGEAGTALQHARGLGHDRISELLVRAGAGRETEETEDWQASSLREWSEPLANTLGRRPPLRSDAAR</sequence>
<dbReference type="InterPro" id="IPR036770">
    <property type="entry name" value="Ankyrin_rpt-contain_sf"/>
</dbReference>
<dbReference type="Gene3D" id="1.25.40.20">
    <property type="entry name" value="Ankyrin repeat-containing domain"/>
    <property type="match status" value="1"/>
</dbReference>
<dbReference type="PANTHER" id="PTHR24198">
    <property type="entry name" value="ANKYRIN REPEAT AND PROTEIN KINASE DOMAIN-CONTAINING PROTEIN"/>
    <property type="match status" value="1"/>
</dbReference>
<accession>A0A7S2Q9B8</accession>
<feature type="repeat" description="ANK" evidence="3">
    <location>
        <begin position="587"/>
        <end position="619"/>
    </location>
</feature>
<evidence type="ECO:0000256" key="4">
    <source>
        <dbReference type="SAM" id="MobiDB-lite"/>
    </source>
</evidence>
<dbReference type="PANTHER" id="PTHR24198:SF165">
    <property type="entry name" value="ANKYRIN REPEAT-CONTAINING PROTEIN-RELATED"/>
    <property type="match status" value="1"/>
</dbReference>
<evidence type="ECO:0000256" key="2">
    <source>
        <dbReference type="ARBA" id="ARBA00023043"/>
    </source>
</evidence>
<reference evidence="5" key="1">
    <citation type="submission" date="2021-01" db="EMBL/GenBank/DDBJ databases">
        <authorList>
            <person name="Corre E."/>
            <person name="Pelletier E."/>
            <person name="Niang G."/>
            <person name="Scheremetjew M."/>
            <person name="Finn R."/>
            <person name="Kale V."/>
            <person name="Holt S."/>
            <person name="Cochrane G."/>
            <person name="Meng A."/>
            <person name="Brown T."/>
            <person name="Cohen L."/>
        </authorList>
    </citation>
    <scope>NUCLEOTIDE SEQUENCE</scope>
    <source>
        <strain evidence="5">RCC3387</strain>
    </source>
</reference>
<evidence type="ECO:0000256" key="3">
    <source>
        <dbReference type="PROSITE-ProRule" id="PRU00023"/>
    </source>
</evidence>
<dbReference type="SMART" id="SM00248">
    <property type="entry name" value="ANK"/>
    <property type="match status" value="4"/>
</dbReference>
<dbReference type="Pfam" id="PF13637">
    <property type="entry name" value="Ank_4"/>
    <property type="match status" value="1"/>
</dbReference>
<evidence type="ECO:0000313" key="5">
    <source>
        <dbReference type="EMBL" id="CAD9636022.1"/>
    </source>
</evidence>
<dbReference type="SUPFAM" id="SSF48403">
    <property type="entry name" value="Ankyrin repeat"/>
    <property type="match status" value="1"/>
</dbReference>
<proteinExistence type="predicted"/>
<organism evidence="5">
    <name type="scientific">Zooxanthella nutricula</name>
    <dbReference type="NCBI Taxonomy" id="1333877"/>
    <lineage>
        <taxon>Eukaryota</taxon>
        <taxon>Sar</taxon>
        <taxon>Alveolata</taxon>
        <taxon>Dinophyceae</taxon>
        <taxon>Peridiniales</taxon>
        <taxon>Peridiniales incertae sedis</taxon>
        <taxon>Zooxanthella</taxon>
    </lineage>
</organism>
<keyword evidence="2 3" id="KW-0040">ANK repeat</keyword>
<feature type="repeat" description="ANK" evidence="3">
    <location>
        <begin position="487"/>
        <end position="519"/>
    </location>
</feature>